<feature type="non-terminal residue" evidence="1">
    <location>
        <position position="1"/>
    </location>
</feature>
<evidence type="ECO:0000313" key="2">
    <source>
        <dbReference type="Proteomes" id="UP000789525"/>
    </source>
</evidence>
<accession>A0ACA9Q642</accession>
<reference evidence="1" key="1">
    <citation type="submission" date="2021-06" db="EMBL/GenBank/DDBJ databases">
        <authorList>
            <person name="Kallberg Y."/>
            <person name="Tangrot J."/>
            <person name="Rosling A."/>
        </authorList>
    </citation>
    <scope>NUCLEOTIDE SEQUENCE</scope>
    <source>
        <strain evidence="1">CL356</strain>
    </source>
</reference>
<sequence length="337" mass="37019">GYRERTLLWMRKTHAWVDDLRSCHSIRVVESCVYTYDPTKCKIRWVANAEGTHTKDATTRSNRPSCSSSSLHTSGKIASPSLTANEPSGGRKSYWISTRRSASLPIIIELVGGGWTRLQDKNGNWTTCVLVESIDSDTSPAIRALSISNCISYHNIGVDTTHLISNESTRYDKGKLFLHPNQDLFLLLHISFFFREPVLASPFHFPLGPSDSPQGYNLAQPLIMLRYHTFLWAVPFLTAGTLAKIVPKEPTENQSFRTGEAGSVLSSVFTDLMSGAQPEATVVSNVAESVSLTGPGASSFSWTCPAVESEGPVYSYMVNRSLHQSVGTNSFSTVYAA</sequence>
<keyword evidence="2" id="KW-1185">Reference proteome</keyword>
<gene>
    <name evidence="1" type="ORF">ACOLOM_LOCUS11689</name>
</gene>
<comment type="caution">
    <text evidence="1">The sequence shown here is derived from an EMBL/GenBank/DDBJ whole genome shotgun (WGS) entry which is preliminary data.</text>
</comment>
<protein>
    <submittedName>
        <fullName evidence="1">1436_t:CDS:1</fullName>
    </submittedName>
</protein>
<dbReference type="EMBL" id="CAJVPT010043234">
    <property type="protein sequence ID" value="CAG8731833.1"/>
    <property type="molecule type" value="Genomic_DNA"/>
</dbReference>
<organism evidence="1 2">
    <name type="scientific">Acaulospora colombiana</name>
    <dbReference type="NCBI Taxonomy" id="27376"/>
    <lineage>
        <taxon>Eukaryota</taxon>
        <taxon>Fungi</taxon>
        <taxon>Fungi incertae sedis</taxon>
        <taxon>Mucoromycota</taxon>
        <taxon>Glomeromycotina</taxon>
        <taxon>Glomeromycetes</taxon>
        <taxon>Diversisporales</taxon>
        <taxon>Acaulosporaceae</taxon>
        <taxon>Acaulospora</taxon>
    </lineage>
</organism>
<name>A0ACA9Q642_9GLOM</name>
<dbReference type="Proteomes" id="UP000789525">
    <property type="component" value="Unassembled WGS sequence"/>
</dbReference>
<evidence type="ECO:0000313" key="1">
    <source>
        <dbReference type="EMBL" id="CAG8731833.1"/>
    </source>
</evidence>
<proteinExistence type="predicted"/>